<keyword evidence="10 13" id="KW-0408">Iron</keyword>
<comment type="cofactor">
    <cofactor evidence="1 13">
        <name>heme</name>
        <dbReference type="ChEBI" id="CHEBI:30413"/>
    </cofactor>
</comment>
<dbReference type="PANTHER" id="PTHR24292">
    <property type="entry name" value="CYTOCHROME P450"/>
    <property type="match status" value="1"/>
</dbReference>
<gene>
    <name evidence="17" type="primary">LOC108735336</name>
</gene>
<evidence type="ECO:0000256" key="1">
    <source>
        <dbReference type="ARBA" id="ARBA00001971"/>
    </source>
</evidence>
<dbReference type="AlphaFoldDB" id="A0A1W4WFQ6"/>
<dbReference type="GeneID" id="108735336"/>
<keyword evidence="9 14" id="KW-0560">Oxidoreductase</keyword>
<dbReference type="Proteomes" id="UP000192223">
    <property type="component" value="Unplaced"/>
</dbReference>
<evidence type="ECO:0000313" key="17">
    <source>
        <dbReference type="RefSeq" id="XP_018322764.1"/>
    </source>
</evidence>
<keyword evidence="12 15" id="KW-0472">Membrane</keyword>
<keyword evidence="7" id="KW-0256">Endoplasmic reticulum</keyword>
<keyword evidence="15" id="KW-0812">Transmembrane</keyword>
<dbReference type="PRINTS" id="PR00463">
    <property type="entry name" value="EP450I"/>
</dbReference>
<dbReference type="Gene3D" id="1.10.630.10">
    <property type="entry name" value="Cytochrome P450"/>
    <property type="match status" value="2"/>
</dbReference>
<dbReference type="GO" id="GO:0016705">
    <property type="term" value="F:oxidoreductase activity, acting on paired donors, with incorporation or reduction of molecular oxygen"/>
    <property type="evidence" value="ECO:0007669"/>
    <property type="project" value="InterPro"/>
</dbReference>
<evidence type="ECO:0000256" key="4">
    <source>
        <dbReference type="ARBA" id="ARBA00010617"/>
    </source>
</evidence>
<evidence type="ECO:0000256" key="12">
    <source>
        <dbReference type="ARBA" id="ARBA00023136"/>
    </source>
</evidence>
<evidence type="ECO:0000313" key="16">
    <source>
        <dbReference type="Proteomes" id="UP000192223"/>
    </source>
</evidence>
<dbReference type="OrthoDB" id="2789670at2759"/>
<comment type="subcellular location">
    <subcellularLocation>
        <location evidence="3">Endoplasmic reticulum membrane</location>
        <topology evidence="3">Peripheral membrane protein</topology>
    </subcellularLocation>
    <subcellularLocation>
        <location evidence="2">Microsome membrane</location>
        <topology evidence="2">Peripheral membrane protein</topology>
    </subcellularLocation>
</comment>
<dbReference type="CDD" id="cd11056">
    <property type="entry name" value="CYP6-like"/>
    <property type="match status" value="1"/>
</dbReference>
<sequence>MNSYINLSSVLPLVAVLVLTFSLYKYLVENFDYWEKRQIKFLKPVPFFGNFSKAFLQQKGIGFLLAEFYNQVQERFFGIFVLSEPVLVIRDPELIKQVLIKDFQHFADRSNLEDESIDNISADFLFFSKYKKWKILRSKQSPIFSSGKLRCMFLKMETVVKDMEFYINSKMSTNLCNLDVKELCNRYSTDVLALCIFGMKGASFENGHSKFYDIEKRIFGFSLLNDFRLFGHTTAKSFIKLTRLKLLDSTVMKFLRQTIGSQIEKREQNHLENNDFLDILVELKRMGNVRGLMFETLRKYPVLPYLDRCCTKEYRIPGSDLVLQPGSIIYIPMFGLHYDKNYFPDPNKFIPERFSEENKSSFPASAYVPFGIGPRVCIGERFALNATKLAIAQLLLDYHLEKCNETPIHVEFKARGITLMPTKKLIINFTKISQAAY</sequence>
<evidence type="ECO:0000256" key="15">
    <source>
        <dbReference type="SAM" id="Phobius"/>
    </source>
</evidence>
<dbReference type="SUPFAM" id="SSF48264">
    <property type="entry name" value="Cytochrome P450"/>
    <property type="match status" value="1"/>
</dbReference>
<keyword evidence="8" id="KW-0492">Microsome</keyword>
<protein>
    <submittedName>
        <fullName evidence="17">Cytochrome P450 6k1-like isoform X2</fullName>
    </submittedName>
</protein>
<dbReference type="InterPro" id="IPR036396">
    <property type="entry name" value="Cyt_P450_sf"/>
</dbReference>
<feature type="binding site" description="axial binding residue" evidence="13">
    <location>
        <position position="377"/>
    </location>
    <ligand>
        <name>heme</name>
        <dbReference type="ChEBI" id="CHEBI:30413"/>
    </ligand>
    <ligandPart>
        <name>Fe</name>
        <dbReference type="ChEBI" id="CHEBI:18248"/>
    </ligandPart>
</feature>
<evidence type="ECO:0000256" key="6">
    <source>
        <dbReference type="ARBA" id="ARBA00022723"/>
    </source>
</evidence>
<accession>A0A1W4WFQ6</accession>
<keyword evidence="6 13" id="KW-0479">Metal-binding</keyword>
<dbReference type="RefSeq" id="XP_018322764.1">
    <property type="nucleotide sequence ID" value="XM_018467262.2"/>
</dbReference>
<dbReference type="PROSITE" id="PS00086">
    <property type="entry name" value="CYTOCHROME_P450"/>
    <property type="match status" value="1"/>
</dbReference>
<keyword evidence="11 14" id="KW-0503">Monooxygenase</keyword>
<dbReference type="InterPro" id="IPR017972">
    <property type="entry name" value="Cyt_P450_CS"/>
</dbReference>
<evidence type="ECO:0000256" key="2">
    <source>
        <dbReference type="ARBA" id="ARBA00004174"/>
    </source>
</evidence>
<reference evidence="17" key="1">
    <citation type="submission" date="2025-08" db="UniProtKB">
        <authorList>
            <consortium name="RefSeq"/>
        </authorList>
    </citation>
    <scope>IDENTIFICATION</scope>
    <source>
        <tissue evidence="17">Entire body</tissue>
    </source>
</reference>
<keyword evidence="15" id="KW-1133">Transmembrane helix</keyword>
<evidence type="ECO:0000256" key="13">
    <source>
        <dbReference type="PIRSR" id="PIRSR602401-1"/>
    </source>
</evidence>
<evidence type="ECO:0000256" key="7">
    <source>
        <dbReference type="ARBA" id="ARBA00022824"/>
    </source>
</evidence>
<keyword evidence="16" id="KW-1185">Reference proteome</keyword>
<dbReference type="GO" id="GO:0020037">
    <property type="term" value="F:heme binding"/>
    <property type="evidence" value="ECO:0007669"/>
    <property type="project" value="InterPro"/>
</dbReference>
<dbReference type="InterPro" id="IPR050476">
    <property type="entry name" value="Insect_CytP450_Detox"/>
</dbReference>
<dbReference type="InterPro" id="IPR002401">
    <property type="entry name" value="Cyt_P450_E_grp-I"/>
</dbReference>
<evidence type="ECO:0000256" key="14">
    <source>
        <dbReference type="RuleBase" id="RU000461"/>
    </source>
</evidence>
<evidence type="ECO:0000256" key="3">
    <source>
        <dbReference type="ARBA" id="ARBA00004406"/>
    </source>
</evidence>
<dbReference type="PANTHER" id="PTHR24292:SF45">
    <property type="entry name" value="CYTOCHROME P450 6G1-RELATED"/>
    <property type="match status" value="1"/>
</dbReference>
<dbReference type="Pfam" id="PF00067">
    <property type="entry name" value="p450"/>
    <property type="match status" value="2"/>
</dbReference>
<evidence type="ECO:0000256" key="9">
    <source>
        <dbReference type="ARBA" id="ARBA00023002"/>
    </source>
</evidence>
<name>A0A1W4WFQ6_AGRPL</name>
<comment type="similarity">
    <text evidence="4 14">Belongs to the cytochrome P450 family.</text>
</comment>
<organism evidence="16 17">
    <name type="scientific">Agrilus planipennis</name>
    <name type="common">Emerald ash borer</name>
    <name type="synonym">Agrilus marcopoli</name>
    <dbReference type="NCBI Taxonomy" id="224129"/>
    <lineage>
        <taxon>Eukaryota</taxon>
        <taxon>Metazoa</taxon>
        <taxon>Ecdysozoa</taxon>
        <taxon>Arthropoda</taxon>
        <taxon>Hexapoda</taxon>
        <taxon>Insecta</taxon>
        <taxon>Pterygota</taxon>
        <taxon>Neoptera</taxon>
        <taxon>Endopterygota</taxon>
        <taxon>Coleoptera</taxon>
        <taxon>Polyphaga</taxon>
        <taxon>Elateriformia</taxon>
        <taxon>Buprestoidea</taxon>
        <taxon>Buprestidae</taxon>
        <taxon>Agrilinae</taxon>
        <taxon>Agrilus</taxon>
    </lineage>
</organism>
<proteinExistence type="inferred from homology"/>
<dbReference type="InterPro" id="IPR001128">
    <property type="entry name" value="Cyt_P450"/>
</dbReference>
<dbReference type="GO" id="GO:0004497">
    <property type="term" value="F:monooxygenase activity"/>
    <property type="evidence" value="ECO:0007669"/>
    <property type="project" value="UniProtKB-KW"/>
</dbReference>
<evidence type="ECO:0000256" key="8">
    <source>
        <dbReference type="ARBA" id="ARBA00022848"/>
    </source>
</evidence>
<evidence type="ECO:0000256" key="11">
    <source>
        <dbReference type="ARBA" id="ARBA00023033"/>
    </source>
</evidence>
<evidence type="ECO:0000256" key="5">
    <source>
        <dbReference type="ARBA" id="ARBA00022617"/>
    </source>
</evidence>
<keyword evidence="5 13" id="KW-0349">Heme</keyword>
<evidence type="ECO:0000256" key="10">
    <source>
        <dbReference type="ARBA" id="ARBA00023004"/>
    </source>
</evidence>
<dbReference type="GO" id="GO:0005789">
    <property type="term" value="C:endoplasmic reticulum membrane"/>
    <property type="evidence" value="ECO:0007669"/>
    <property type="project" value="UniProtKB-SubCell"/>
</dbReference>
<dbReference type="GO" id="GO:0005506">
    <property type="term" value="F:iron ion binding"/>
    <property type="evidence" value="ECO:0007669"/>
    <property type="project" value="InterPro"/>
</dbReference>
<feature type="transmembrane region" description="Helical" evidence="15">
    <location>
        <begin position="6"/>
        <end position="27"/>
    </location>
</feature>